<dbReference type="InterPro" id="IPR002347">
    <property type="entry name" value="SDR_fam"/>
</dbReference>
<accession>A0A0S4QVV0</accession>
<reference evidence="2" key="1">
    <citation type="submission" date="2015-11" db="EMBL/GenBank/DDBJ databases">
        <authorList>
            <person name="Varghese N."/>
        </authorList>
    </citation>
    <scope>NUCLEOTIDE SEQUENCE [LARGE SCALE GENOMIC DNA]</scope>
    <source>
        <strain evidence="2">DSM 45899</strain>
    </source>
</reference>
<dbReference type="RefSeq" id="WP_091283238.1">
    <property type="nucleotide sequence ID" value="NZ_FAOZ01000026.1"/>
</dbReference>
<keyword evidence="2" id="KW-1185">Reference proteome</keyword>
<dbReference type="NCBIfam" id="NF009092">
    <property type="entry name" value="PRK12428.1"/>
    <property type="match status" value="1"/>
</dbReference>
<dbReference type="InterPro" id="IPR036291">
    <property type="entry name" value="NAD(P)-bd_dom_sf"/>
</dbReference>
<name>A0A0S4QVV0_9ACTN</name>
<proteinExistence type="predicted"/>
<dbReference type="EMBL" id="FAOZ01000026">
    <property type="protein sequence ID" value="CUU59279.1"/>
    <property type="molecule type" value="Genomic_DNA"/>
</dbReference>
<dbReference type="AlphaFoldDB" id="A0A0S4QVV0"/>
<dbReference type="PANTHER" id="PTHR43975:SF2">
    <property type="entry name" value="EG:BACR7A4.14 PROTEIN-RELATED"/>
    <property type="match status" value="1"/>
</dbReference>
<organism evidence="1 2">
    <name type="scientific">Parafrankia irregularis</name>
    <dbReference type="NCBI Taxonomy" id="795642"/>
    <lineage>
        <taxon>Bacteria</taxon>
        <taxon>Bacillati</taxon>
        <taxon>Actinomycetota</taxon>
        <taxon>Actinomycetes</taxon>
        <taxon>Frankiales</taxon>
        <taxon>Frankiaceae</taxon>
        <taxon>Parafrankia</taxon>
    </lineage>
</organism>
<dbReference type="Pfam" id="PF00106">
    <property type="entry name" value="adh_short"/>
    <property type="match status" value="1"/>
</dbReference>
<protein>
    <submittedName>
        <fullName evidence="1">NAD(P)-dependent dehydrogenase, short-chain alcohol dehydrogenase family</fullName>
    </submittedName>
</protein>
<dbReference type="Gene3D" id="3.40.50.720">
    <property type="entry name" value="NAD(P)-binding Rossmann-like Domain"/>
    <property type="match status" value="1"/>
</dbReference>
<dbReference type="Proteomes" id="UP000198802">
    <property type="component" value="Unassembled WGS sequence"/>
</dbReference>
<evidence type="ECO:0000313" key="2">
    <source>
        <dbReference type="Proteomes" id="UP000198802"/>
    </source>
</evidence>
<dbReference type="PRINTS" id="PR00081">
    <property type="entry name" value="GDHRDH"/>
</dbReference>
<dbReference type="PANTHER" id="PTHR43975">
    <property type="entry name" value="ZGC:101858"/>
    <property type="match status" value="1"/>
</dbReference>
<evidence type="ECO:0000313" key="1">
    <source>
        <dbReference type="EMBL" id="CUU59279.1"/>
    </source>
</evidence>
<gene>
    <name evidence="1" type="ORF">Ga0074812_12656</name>
</gene>
<sequence>MDTSLAGRTVVVTGSASGIGAATVAMARARGATVIGLDRDASASDTIQVDLVDEASIAAAAAALPERIDVLCNVAGVPGTAPDQTVLAVNLLGPRHLTQLLRPRLAGGAVVNVASAAGAGWPALLPEINELLATTTIGDGLAWFARAAPPADAYSFAKAAMTVWTARTNWDWLPDGPRLNSVSPGAVETPTLADFRATMGPALDRIGGLVGRFGRPEDIAAVVCFLADPASEWVKGQDILADGGFHGARATGSLDLAALFQGAAR</sequence>
<dbReference type="Pfam" id="PF13561">
    <property type="entry name" value="adh_short_C2"/>
    <property type="match status" value="1"/>
</dbReference>
<dbReference type="SUPFAM" id="SSF51735">
    <property type="entry name" value="NAD(P)-binding Rossmann-fold domains"/>
    <property type="match status" value="1"/>
</dbReference>